<dbReference type="Pfam" id="PF00755">
    <property type="entry name" value="Carn_acyltransf"/>
    <property type="match status" value="1"/>
</dbReference>
<dbReference type="InterPro" id="IPR000542">
    <property type="entry name" value="Carn_acyl_trans"/>
</dbReference>
<dbReference type="AlphaFoldDB" id="A0A3P7HZS2"/>
<dbReference type="InterPro" id="IPR039551">
    <property type="entry name" value="Cho/carn_acyl_trans"/>
</dbReference>
<dbReference type="GO" id="GO:0009437">
    <property type="term" value="P:carnitine metabolic process"/>
    <property type="evidence" value="ECO:0007669"/>
    <property type="project" value="TreeGrafter"/>
</dbReference>
<proteinExistence type="inferred from homology"/>
<dbReference type="Proteomes" id="UP000270094">
    <property type="component" value="Unassembled WGS sequence"/>
</dbReference>
<comment type="similarity">
    <text evidence="1">Belongs to the carnitine/choline acetyltransferase family.</text>
</comment>
<sequence length="155" mass="17241">MKYVNLLHFWWIPRGVIITTADQAPAFDVLNSSRMVGGGVDRHLFVLYVLSQGTLISSPFLDHYIAQKWLLSTSHVPNVTNQIDEDVEPWRTWSGACFGAVAKTGYGVCYRFGGNHTILAHISSYKSAENTDSAIFRGHLETAFREMAELFGGAT</sequence>
<dbReference type="GO" id="GO:0006631">
    <property type="term" value="P:fatty acid metabolic process"/>
    <property type="evidence" value="ECO:0007669"/>
    <property type="project" value="TreeGrafter"/>
</dbReference>
<dbReference type="InterPro" id="IPR023213">
    <property type="entry name" value="CAT-like_dom_sf"/>
</dbReference>
<evidence type="ECO:0000313" key="3">
    <source>
        <dbReference type="EMBL" id="VDM65720.1"/>
    </source>
</evidence>
<dbReference type="EMBL" id="UYYB01001257">
    <property type="protein sequence ID" value="VDM65720.1"/>
    <property type="molecule type" value="Genomic_DNA"/>
</dbReference>
<dbReference type="OrthoDB" id="240216at2759"/>
<evidence type="ECO:0000259" key="2">
    <source>
        <dbReference type="Pfam" id="PF00755"/>
    </source>
</evidence>
<protein>
    <recommendedName>
        <fullName evidence="2">Choline/carnitine acyltransferase domain-containing protein</fullName>
    </recommendedName>
</protein>
<keyword evidence="4" id="KW-1185">Reference proteome</keyword>
<dbReference type="PANTHER" id="PTHR22589">
    <property type="entry name" value="CARNITINE O-ACYLTRANSFERASE"/>
    <property type="match status" value="1"/>
</dbReference>
<reference evidence="3 4" key="1">
    <citation type="submission" date="2018-11" db="EMBL/GenBank/DDBJ databases">
        <authorList>
            <consortium name="Pathogen Informatics"/>
        </authorList>
    </citation>
    <scope>NUCLEOTIDE SEQUENCE [LARGE SCALE GENOMIC DNA]</scope>
</reference>
<dbReference type="SUPFAM" id="SSF52777">
    <property type="entry name" value="CoA-dependent acyltransferases"/>
    <property type="match status" value="1"/>
</dbReference>
<dbReference type="PANTHER" id="PTHR22589:SF99">
    <property type="entry name" value="CHOLINE_CARNITINE ACYLTRANSFERASE DOMAIN-CONTAINING PROTEIN"/>
    <property type="match status" value="1"/>
</dbReference>
<name>A0A3P7HZS2_STRVU</name>
<dbReference type="GO" id="GO:0004095">
    <property type="term" value="F:carnitine O-palmitoyltransferase activity"/>
    <property type="evidence" value="ECO:0007669"/>
    <property type="project" value="TreeGrafter"/>
</dbReference>
<feature type="domain" description="Choline/carnitine acyltransferase" evidence="2">
    <location>
        <begin position="35"/>
        <end position="141"/>
    </location>
</feature>
<evidence type="ECO:0000313" key="4">
    <source>
        <dbReference type="Proteomes" id="UP000270094"/>
    </source>
</evidence>
<gene>
    <name evidence="3" type="ORF">SVUK_LOCUS718</name>
</gene>
<dbReference type="GO" id="GO:0005739">
    <property type="term" value="C:mitochondrion"/>
    <property type="evidence" value="ECO:0007669"/>
    <property type="project" value="TreeGrafter"/>
</dbReference>
<organism evidence="3 4">
    <name type="scientific">Strongylus vulgaris</name>
    <name type="common">Blood worm</name>
    <dbReference type="NCBI Taxonomy" id="40348"/>
    <lineage>
        <taxon>Eukaryota</taxon>
        <taxon>Metazoa</taxon>
        <taxon>Ecdysozoa</taxon>
        <taxon>Nematoda</taxon>
        <taxon>Chromadorea</taxon>
        <taxon>Rhabditida</taxon>
        <taxon>Rhabditina</taxon>
        <taxon>Rhabditomorpha</taxon>
        <taxon>Strongyloidea</taxon>
        <taxon>Strongylidae</taxon>
        <taxon>Strongylus</taxon>
    </lineage>
</organism>
<dbReference type="Gene3D" id="3.30.559.10">
    <property type="entry name" value="Chloramphenicol acetyltransferase-like domain"/>
    <property type="match status" value="1"/>
</dbReference>
<accession>A0A3P7HZS2</accession>
<evidence type="ECO:0000256" key="1">
    <source>
        <dbReference type="ARBA" id="ARBA00005232"/>
    </source>
</evidence>